<evidence type="ECO:0000259" key="3">
    <source>
        <dbReference type="PROSITE" id="PS51186"/>
    </source>
</evidence>
<keyword evidence="2" id="KW-0012">Acyltransferase</keyword>
<evidence type="ECO:0000313" key="4">
    <source>
        <dbReference type="EMBL" id="SEO50485.1"/>
    </source>
</evidence>
<dbReference type="EMBL" id="FODY01000002">
    <property type="protein sequence ID" value="SEO50485.1"/>
    <property type="molecule type" value="Genomic_DNA"/>
</dbReference>
<reference evidence="4 5" key="1">
    <citation type="submission" date="2016-10" db="EMBL/GenBank/DDBJ databases">
        <authorList>
            <person name="de Groot N.N."/>
        </authorList>
    </citation>
    <scope>NUCLEOTIDE SEQUENCE [LARGE SCALE GENOMIC DNA]</scope>
    <source>
        <strain evidence="4 5">DSM 13305</strain>
    </source>
</reference>
<dbReference type="RefSeq" id="WP_091743928.1">
    <property type="nucleotide sequence ID" value="NZ_FODY01000002.1"/>
</dbReference>
<dbReference type="CDD" id="cd04301">
    <property type="entry name" value="NAT_SF"/>
    <property type="match status" value="1"/>
</dbReference>
<keyword evidence="5" id="KW-1185">Reference proteome</keyword>
<name>A0A1H8Q8C9_9FIRM</name>
<dbReference type="PANTHER" id="PTHR43877">
    <property type="entry name" value="AMINOALKYLPHOSPHONATE N-ACETYLTRANSFERASE-RELATED-RELATED"/>
    <property type="match status" value="1"/>
</dbReference>
<dbReference type="OrthoDB" id="9800797at2"/>
<dbReference type="GO" id="GO:0016747">
    <property type="term" value="F:acyltransferase activity, transferring groups other than amino-acyl groups"/>
    <property type="evidence" value="ECO:0007669"/>
    <property type="project" value="InterPro"/>
</dbReference>
<keyword evidence="1 4" id="KW-0808">Transferase</keyword>
<dbReference type="PROSITE" id="PS51186">
    <property type="entry name" value="GNAT"/>
    <property type="match status" value="1"/>
</dbReference>
<dbReference type="AlphaFoldDB" id="A0A1H8Q8C9"/>
<dbReference type="Gene3D" id="3.40.630.30">
    <property type="match status" value="1"/>
</dbReference>
<dbReference type="STRING" id="112903.SAMN04490178_102223"/>
<dbReference type="PANTHER" id="PTHR43877:SF2">
    <property type="entry name" value="AMINOALKYLPHOSPHONATE N-ACETYLTRANSFERASE-RELATED"/>
    <property type="match status" value="1"/>
</dbReference>
<dbReference type="InterPro" id="IPR000182">
    <property type="entry name" value="GNAT_dom"/>
</dbReference>
<evidence type="ECO:0000256" key="1">
    <source>
        <dbReference type="ARBA" id="ARBA00022679"/>
    </source>
</evidence>
<evidence type="ECO:0000256" key="2">
    <source>
        <dbReference type="ARBA" id="ARBA00023315"/>
    </source>
</evidence>
<dbReference type="SUPFAM" id="SSF55729">
    <property type="entry name" value="Acyl-CoA N-acyltransferases (Nat)"/>
    <property type="match status" value="1"/>
</dbReference>
<dbReference type="InterPro" id="IPR016181">
    <property type="entry name" value="Acyl_CoA_acyltransferase"/>
</dbReference>
<sequence>MKFIYTNGRNQDFVKLSQLLDEYLNELAGGEANRQQYIPYNTLDAIRDVVLAYDDSSSPIGCASFKFYDNKIAEVKRVFVKREHRGKGISKELMRLLEARAKEKGYNTLLLETGASLVEAMGLYRSLGYVIMQNYGQYKDLQESICMQKNLL</sequence>
<dbReference type="Proteomes" id="UP000198847">
    <property type="component" value="Unassembled WGS sequence"/>
</dbReference>
<evidence type="ECO:0000313" key="5">
    <source>
        <dbReference type="Proteomes" id="UP000198847"/>
    </source>
</evidence>
<protein>
    <submittedName>
        <fullName evidence="4">Acetyltransferase (GNAT) family protein</fullName>
    </submittedName>
</protein>
<dbReference type="InterPro" id="IPR050832">
    <property type="entry name" value="Bact_Acetyltransf"/>
</dbReference>
<proteinExistence type="predicted"/>
<feature type="domain" description="N-acetyltransferase" evidence="3">
    <location>
        <begin position="3"/>
        <end position="152"/>
    </location>
</feature>
<organism evidence="4 5">
    <name type="scientific">Propionispora vibrioides</name>
    <dbReference type="NCBI Taxonomy" id="112903"/>
    <lineage>
        <taxon>Bacteria</taxon>
        <taxon>Bacillati</taxon>
        <taxon>Bacillota</taxon>
        <taxon>Negativicutes</taxon>
        <taxon>Selenomonadales</taxon>
        <taxon>Sporomusaceae</taxon>
        <taxon>Propionispora</taxon>
    </lineage>
</organism>
<dbReference type="Pfam" id="PF00583">
    <property type="entry name" value="Acetyltransf_1"/>
    <property type="match status" value="1"/>
</dbReference>
<gene>
    <name evidence="4" type="ORF">SAMN04490178_102223</name>
</gene>
<accession>A0A1H8Q8C9</accession>